<feature type="transmembrane region" description="Helical" evidence="7">
    <location>
        <begin position="88"/>
        <end position="109"/>
    </location>
</feature>
<feature type="transmembrane region" description="Helical" evidence="7">
    <location>
        <begin position="130"/>
        <end position="149"/>
    </location>
</feature>
<dbReference type="GO" id="GO:0005886">
    <property type="term" value="C:plasma membrane"/>
    <property type="evidence" value="ECO:0007669"/>
    <property type="project" value="InterPro"/>
</dbReference>
<keyword evidence="2" id="KW-1003">Cell membrane</keyword>
<evidence type="ECO:0000313" key="8">
    <source>
        <dbReference type="EMBL" id="PIR74855.1"/>
    </source>
</evidence>
<gene>
    <name evidence="8" type="ORF">COU35_00060</name>
</gene>
<dbReference type="GO" id="GO:0008961">
    <property type="term" value="F:phosphatidylglycerol-prolipoprotein diacylglyceryl transferase activity"/>
    <property type="evidence" value="ECO:0007669"/>
    <property type="project" value="InterPro"/>
</dbReference>
<dbReference type="PANTHER" id="PTHR30589">
    <property type="entry name" value="PROLIPOPROTEIN DIACYLGLYCERYL TRANSFERASE"/>
    <property type="match status" value="1"/>
</dbReference>
<feature type="transmembrane region" description="Helical" evidence="7">
    <location>
        <begin position="20"/>
        <end position="36"/>
    </location>
</feature>
<dbReference type="PANTHER" id="PTHR30589:SF0">
    <property type="entry name" value="PHOSPHATIDYLGLYCEROL--PROLIPOPROTEIN DIACYLGLYCERYL TRANSFERASE"/>
    <property type="match status" value="1"/>
</dbReference>
<accession>A0A2H0TRT0</accession>
<keyword evidence="4 7" id="KW-0812">Transmembrane</keyword>
<evidence type="ECO:0000256" key="3">
    <source>
        <dbReference type="ARBA" id="ARBA00022679"/>
    </source>
</evidence>
<reference evidence="9" key="1">
    <citation type="submission" date="2017-09" db="EMBL/GenBank/DDBJ databases">
        <title>Depth-based differentiation of microbial function through sediment-hosted aquifers and enrichment of novel symbionts in the deep terrestrial subsurface.</title>
        <authorList>
            <person name="Probst A.J."/>
            <person name="Ladd B."/>
            <person name="Jarett J.K."/>
            <person name="Geller-Mcgrath D.E."/>
            <person name="Sieber C.M.K."/>
            <person name="Emerson J.B."/>
            <person name="Anantharaman K."/>
            <person name="Thomas B.C."/>
            <person name="Malmstrom R."/>
            <person name="Stieglmeier M."/>
            <person name="Klingl A."/>
            <person name="Woyke T."/>
            <person name="Ryan C.M."/>
            <person name="Banfield J.F."/>
        </authorList>
    </citation>
    <scope>NUCLEOTIDE SEQUENCE [LARGE SCALE GENOMIC DNA]</scope>
</reference>
<evidence type="ECO:0000256" key="4">
    <source>
        <dbReference type="ARBA" id="ARBA00022692"/>
    </source>
</evidence>
<name>A0A2H0TRT0_9BACT</name>
<feature type="transmembrane region" description="Helical" evidence="7">
    <location>
        <begin position="48"/>
        <end position="68"/>
    </location>
</feature>
<evidence type="ECO:0000256" key="5">
    <source>
        <dbReference type="ARBA" id="ARBA00022989"/>
    </source>
</evidence>
<dbReference type="Proteomes" id="UP000230154">
    <property type="component" value="Unassembled WGS sequence"/>
</dbReference>
<evidence type="ECO:0000256" key="6">
    <source>
        <dbReference type="ARBA" id="ARBA00023136"/>
    </source>
</evidence>
<evidence type="ECO:0000256" key="2">
    <source>
        <dbReference type="ARBA" id="ARBA00022475"/>
    </source>
</evidence>
<evidence type="ECO:0008006" key="10">
    <source>
        <dbReference type="Google" id="ProtNLM"/>
    </source>
</evidence>
<protein>
    <recommendedName>
        <fullName evidence="10">Phosphatidylglycerol--prolipoprotein diacylglyceryl transferase</fullName>
    </recommendedName>
</protein>
<feature type="transmembrane region" description="Helical" evidence="7">
    <location>
        <begin position="169"/>
        <end position="189"/>
    </location>
</feature>
<feature type="transmembrane region" description="Helical" evidence="7">
    <location>
        <begin position="230"/>
        <end position="252"/>
    </location>
</feature>
<organism evidence="8 9">
    <name type="scientific">Candidatus Magasanikbacteria bacterium CG10_big_fil_rev_8_21_14_0_10_47_10</name>
    <dbReference type="NCBI Taxonomy" id="1974652"/>
    <lineage>
        <taxon>Bacteria</taxon>
        <taxon>Candidatus Magasanikiibacteriota</taxon>
    </lineage>
</organism>
<comment type="caution">
    <text evidence="8">The sequence shown here is derived from an EMBL/GenBank/DDBJ whole genome shotgun (WGS) entry which is preliminary data.</text>
</comment>
<evidence type="ECO:0000313" key="9">
    <source>
        <dbReference type="Proteomes" id="UP000230154"/>
    </source>
</evidence>
<dbReference type="Pfam" id="PF01790">
    <property type="entry name" value="LGT"/>
    <property type="match status" value="1"/>
</dbReference>
<proteinExistence type="inferred from homology"/>
<dbReference type="EMBL" id="PFCB01000002">
    <property type="protein sequence ID" value="PIR74855.1"/>
    <property type="molecule type" value="Genomic_DNA"/>
</dbReference>
<dbReference type="GO" id="GO:0042158">
    <property type="term" value="P:lipoprotein biosynthetic process"/>
    <property type="evidence" value="ECO:0007669"/>
    <property type="project" value="InterPro"/>
</dbReference>
<sequence length="259" mass="28988">MIPWFEYHIVQLGPIPIQVWGFWVATGIVVATMLLARQLKKQYGIDPVHVTDIATYLVVAGFLGARVFHIVLYEPAFYASNPLEIIKIWHGGLSSFGGFAGALVGLWIFKKRKGFAWLKKISFIEFVDQAAQMLLLGWMIGRIGCVMIHDHPGIACDCVFALNNPNGPRLDMALLEIIGLLPLATFFVVKRNKKFSPGMKTSILLVYYGVLRFGLDFLRARDVSAPDARYFGLTPAQYFSIVMAVSGVRMMWKNKTVGI</sequence>
<dbReference type="AlphaFoldDB" id="A0A2H0TRT0"/>
<feature type="transmembrane region" description="Helical" evidence="7">
    <location>
        <begin position="201"/>
        <end position="218"/>
    </location>
</feature>
<evidence type="ECO:0000256" key="1">
    <source>
        <dbReference type="ARBA" id="ARBA00007150"/>
    </source>
</evidence>
<dbReference type="InterPro" id="IPR001640">
    <property type="entry name" value="Lgt"/>
</dbReference>
<keyword evidence="3" id="KW-0808">Transferase</keyword>
<keyword evidence="5 7" id="KW-1133">Transmembrane helix</keyword>
<evidence type="ECO:0000256" key="7">
    <source>
        <dbReference type="SAM" id="Phobius"/>
    </source>
</evidence>
<keyword evidence="6 7" id="KW-0472">Membrane</keyword>
<comment type="similarity">
    <text evidence="1">Belongs to the Lgt family.</text>
</comment>